<gene>
    <name evidence="1" type="ORF">B0T14DRAFT_569730</name>
</gene>
<evidence type="ECO:0008006" key="3">
    <source>
        <dbReference type="Google" id="ProtNLM"/>
    </source>
</evidence>
<proteinExistence type="predicted"/>
<evidence type="ECO:0000313" key="1">
    <source>
        <dbReference type="EMBL" id="KAK0613715.1"/>
    </source>
</evidence>
<keyword evidence="2" id="KW-1185">Reference proteome</keyword>
<dbReference type="Proteomes" id="UP001175000">
    <property type="component" value="Unassembled WGS sequence"/>
</dbReference>
<accession>A0AA40BU45</accession>
<name>A0AA40BU45_9PEZI</name>
<dbReference type="EMBL" id="JAULSU010000006">
    <property type="protein sequence ID" value="KAK0613715.1"/>
    <property type="molecule type" value="Genomic_DNA"/>
</dbReference>
<sequence length="281" mass="32158">MSLHLLELPAETLFAIFELLGCEFFAEDVGRMTVCRRWHTIVLEVLRDLHLAPPLLRLPCTGEVIARIKFVLISLDLDLDGGNELENSRIAFYTLHRLVESPSPALRRLRVHLGESWDFVPMLGAVHSLLLSAQHLTTLHINTLEFAKHWRYSHDNQRVAALRTNTRSFHLCEAINRLMRTSLRSLRCQLHLMCEQLLALPPGDSQEVLPNLKEVWVTGYSAQSPQEPEELKYKVAVDYSSQLETCRGKVIGRDFARVVMDQASSLKDRTHDPDMVIVEVY</sequence>
<comment type="caution">
    <text evidence="1">The sequence shown here is derived from an EMBL/GenBank/DDBJ whole genome shotgun (WGS) entry which is preliminary data.</text>
</comment>
<organism evidence="1 2">
    <name type="scientific">Immersiella caudata</name>
    <dbReference type="NCBI Taxonomy" id="314043"/>
    <lineage>
        <taxon>Eukaryota</taxon>
        <taxon>Fungi</taxon>
        <taxon>Dikarya</taxon>
        <taxon>Ascomycota</taxon>
        <taxon>Pezizomycotina</taxon>
        <taxon>Sordariomycetes</taxon>
        <taxon>Sordariomycetidae</taxon>
        <taxon>Sordariales</taxon>
        <taxon>Lasiosphaeriaceae</taxon>
        <taxon>Immersiella</taxon>
    </lineage>
</organism>
<dbReference type="AlphaFoldDB" id="A0AA40BU45"/>
<evidence type="ECO:0000313" key="2">
    <source>
        <dbReference type="Proteomes" id="UP001175000"/>
    </source>
</evidence>
<reference evidence="1" key="1">
    <citation type="submission" date="2023-06" db="EMBL/GenBank/DDBJ databases">
        <title>Genome-scale phylogeny and comparative genomics of the fungal order Sordariales.</title>
        <authorList>
            <consortium name="Lawrence Berkeley National Laboratory"/>
            <person name="Hensen N."/>
            <person name="Bonometti L."/>
            <person name="Westerberg I."/>
            <person name="Brannstrom I.O."/>
            <person name="Guillou S."/>
            <person name="Cros-Aarteil S."/>
            <person name="Calhoun S."/>
            <person name="Haridas S."/>
            <person name="Kuo A."/>
            <person name="Mondo S."/>
            <person name="Pangilinan J."/>
            <person name="Riley R."/>
            <person name="Labutti K."/>
            <person name="Andreopoulos B."/>
            <person name="Lipzen A."/>
            <person name="Chen C."/>
            <person name="Yanf M."/>
            <person name="Daum C."/>
            <person name="Ng V."/>
            <person name="Clum A."/>
            <person name="Steindorff A."/>
            <person name="Ohm R."/>
            <person name="Martin F."/>
            <person name="Silar P."/>
            <person name="Natvig D."/>
            <person name="Lalanne C."/>
            <person name="Gautier V."/>
            <person name="Ament-Velasquez S.L."/>
            <person name="Kruys A."/>
            <person name="Hutchinson M.I."/>
            <person name="Powell A.J."/>
            <person name="Barry K."/>
            <person name="Miller A.N."/>
            <person name="Grigoriev I.V."/>
            <person name="Debuchy R."/>
            <person name="Gladieux P."/>
            <person name="Thoren M.H."/>
            <person name="Johannesson H."/>
        </authorList>
    </citation>
    <scope>NUCLEOTIDE SEQUENCE</scope>
    <source>
        <strain evidence="1">CBS 606.72</strain>
    </source>
</reference>
<protein>
    <recommendedName>
        <fullName evidence="3">F-box domain-containing protein</fullName>
    </recommendedName>
</protein>